<keyword evidence="3 7" id="KW-0812">Transmembrane</keyword>
<dbReference type="Pfam" id="PF07970">
    <property type="entry name" value="COPIIcoated_ERV"/>
    <property type="match status" value="2"/>
</dbReference>
<evidence type="ECO:0000259" key="8">
    <source>
        <dbReference type="Pfam" id="PF07970"/>
    </source>
</evidence>
<dbReference type="EMBL" id="GG662298">
    <property type="protein sequence ID" value="EAS06349.1"/>
    <property type="molecule type" value="Genomic_DNA"/>
</dbReference>
<dbReference type="Proteomes" id="UP000009168">
    <property type="component" value="Unassembled WGS sequence"/>
</dbReference>
<gene>
    <name evidence="10" type="ORF">TTHERM_01146090</name>
</gene>
<organism evidence="10 11">
    <name type="scientific">Tetrahymena thermophila (strain SB210)</name>
    <dbReference type="NCBI Taxonomy" id="312017"/>
    <lineage>
        <taxon>Eukaryota</taxon>
        <taxon>Sar</taxon>
        <taxon>Alveolata</taxon>
        <taxon>Ciliophora</taxon>
        <taxon>Intramacronucleata</taxon>
        <taxon>Oligohymenophorea</taxon>
        <taxon>Hymenostomatida</taxon>
        <taxon>Tetrahymenina</taxon>
        <taxon>Tetrahymenidae</taxon>
        <taxon>Tetrahymena</taxon>
    </lineage>
</organism>
<dbReference type="AlphaFoldDB" id="Q24F06"/>
<dbReference type="STRING" id="312017.Q24F06"/>
<dbReference type="GO" id="GO:0030134">
    <property type="term" value="C:COPII-coated ER to Golgi transport vesicle"/>
    <property type="evidence" value="ECO:0007669"/>
    <property type="project" value="TreeGrafter"/>
</dbReference>
<evidence type="ECO:0000259" key="9">
    <source>
        <dbReference type="Pfam" id="PF13850"/>
    </source>
</evidence>
<dbReference type="PANTHER" id="PTHR10984">
    <property type="entry name" value="ENDOPLASMIC RETICULUM-GOLGI INTERMEDIATE COMPARTMENT PROTEIN"/>
    <property type="match status" value="1"/>
</dbReference>
<dbReference type="GO" id="GO:0016020">
    <property type="term" value="C:membrane"/>
    <property type="evidence" value="ECO:0007669"/>
    <property type="project" value="UniProtKB-SubCell"/>
</dbReference>
<evidence type="ECO:0000313" key="10">
    <source>
        <dbReference type="EMBL" id="EAS06349.1"/>
    </source>
</evidence>
<dbReference type="GeneID" id="7833116"/>
<dbReference type="RefSeq" id="XP_001026594.1">
    <property type="nucleotide sequence ID" value="XM_001026594.2"/>
</dbReference>
<feature type="region of interest" description="Disordered" evidence="6">
    <location>
        <begin position="482"/>
        <end position="509"/>
    </location>
</feature>
<dbReference type="HOGENOM" id="CLU_461158_0_0_1"/>
<dbReference type="OrthoDB" id="285848at2759"/>
<comment type="subcellular location">
    <subcellularLocation>
        <location evidence="1">Membrane</location>
        <topology evidence="1">Multi-pass membrane protein</topology>
    </subcellularLocation>
</comment>
<feature type="transmembrane region" description="Helical" evidence="7">
    <location>
        <begin position="21"/>
        <end position="42"/>
    </location>
</feature>
<dbReference type="InterPro" id="IPR039542">
    <property type="entry name" value="Erv_N"/>
</dbReference>
<evidence type="ECO:0000256" key="3">
    <source>
        <dbReference type="ARBA" id="ARBA00022692"/>
    </source>
</evidence>
<evidence type="ECO:0000256" key="4">
    <source>
        <dbReference type="ARBA" id="ARBA00022989"/>
    </source>
</evidence>
<evidence type="ECO:0000256" key="7">
    <source>
        <dbReference type="SAM" id="Phobius"/>
    </source>
</evidence>
<evidence type="ECO:0000256" key="6">
    <source>
        <dbReference type="SAM" id="MobiDB-lite"/>
    </source>
</evidence>
<dbReference type="GO" id="GO:0005783">
    <property type="term" value="C:endoplasmic reticulum"/>
    <property type="evidence" value="ECO:0007669"/>
    <property type="project" value="TreeGrafter"/>
</dbReference>
<dbReference type="KEGG" id="tet:TTHERM_01146090"/>
<dbReference type="InterPro" id="IPR012936">
    <property type="entry name" value="Erv_C"/>
</dbReference>
<protein>
    <submittedName>
        <fullName evidence="10">Endoplasmic reticulum vesicle transporter</fullName>
    </submittedName>
</protein>
<evidence type="ECO:0000256" key="1">
    <source>
        <dbReference type="ARBA" id="ARBA00004141"/>
    </source>
</evidence>
<feature type="domain" description="Endoplasmic reticulum vesicle transporter C-terminal" evidence="8">
    <location>
        <begin position="539"/>
        <end position="706"/>
    </location>
</feature>
<keyword evidence="11" id="KW-1185">Reference proteome</keyword>
<dbReference type="InParanoid" id="Q24F06"/>
<evidence type="ECO:0000256" key="5">
    <source>
        <dbReference type="ARBA" id="ARBA00023136"/>
    </source>
</evidence>
<comment type="similarity">
    <text evidence="2">Belongs to the ERGIC family.</text>
</comment>
<feature type="compositionally biased region" description="Low complexity" evidence="6">
    <location>
        <begin position="484"/>
        <end position="503"/>
    </location>
</feature>
<sequence length="712" mass="83221">MERFKQFDYFRKVQDDLKSEKTLIGGLIGFSTIFLVITLVIYETYQVFFGNYKTFPFINNYNPNEKVRVNLNITFEEIFCKALSVDYQDVSGAHLEDMHWTVHKIRLDQFGKFINYDSANDIKKQEQKFYPGNPFFEAVKTNNQVQNQFSNSVSCYGAELYEGQICLTCSDVLIAFAQRGWPQPMKEQISQCNEGTKENFKTVQMLDGEVKQSNAVNVFRPPPDQNNLIEILQRTNIVEQIKSQIDPRIYDVMDENDTQFFNQILAELNEIQFNPEENSLMQQNYEITSRVQQIQILIQKYYIQLQAIKPKEISLQTSADYLNLSEIPSTKKVLFQMQISRPVCNESIVYKVRLNSTLSQIQNSAQTSEFFKNEGLQTMNERECIHIFPIFIEKSPYNQMSILLSIPDFDVQQQYIFEEKNWSITLELIKDSTTQKFISQNNKKTIHIQFIPQNLNEQINQTEQKYGQQDNSQNELIQEESLPNNTEQQQQQQQDQVQNTQQDENQHDQGKKRVLFQQNYGHETITGDRVFSQQTLIEMQQQLNQREKCQIYGHFYVKKVPGNFHVSFHNEGLLLMNSNLIFNLRHTIHTLEFTTEDGSLTLGKYTKSSNPLDKTIHNPGHGMDTDYYLKVVNTVFENMLSEHNNIYSFTSLETSGVRDFRLPSVNFRYEFDPITVLHYRKSRSLTQFIVTLCAIVGGSIAISKYIYTLLIK</sequence>
<feature type="domain" description="Endoplasmic reticulum vesicle transporter N-terminal" evidence="9">
    <location>
        <begin position="4"/>
        <end position="94"/>
    </location>
</feature>
<dbReference type="Pfam" id="PF13850">
    <property type="entry name" value="ERGIC_N"/>
    <property type="match status" value="1"/>
</dbReference>
<keyword evidence="4 7" id="KW-1133">Transmembrane helix</keyword>
<dbReference type="PANTHER" id="PTHR10984:SF25">
    <property type="entry name" value="ENDOPLASMIC RETICULUM-GOLGI INTERMEDIATE COMPARTMENT PROTEIN 3"/>
    <property type="match status" value="1"/>
</dbReference>
<dbReference type="InterPro" id="IPR045888">
    <property type="entry name" value="Erv"/>
</dbReference>
<keyword evidence="5 7" id="KW-0472">Membrane</keyword>
<evidence type="ECO:0000256" key="2">
    <source>
        <dbReference type="ARBA" id="ARBA00005648"/>
    </source>
</evidence>
<feature type="transmembrane region" description="Helical" evidence="7">
    <location>
        <begin position="688"/>
        <end position="707"/>
    </location>
</feature>
<reference evidence="11" key="1">
    <citation type="journal article" date="2006" name="PLoS Biol.">
        <title>Macronuclear genome sequence of the ciliate Tetrahymena thermophila, a model eukaryote.</title>
        <authorList>
            <person name="Eisen J.A."/>
            <person name="Coyne R.S."/>
            <person name="Wu M."/>
            <person name="Wu D."/>
            <person name="Thiagarajan M."/>
            <person name="Wortman J.R."/>
            <person name="Badger J.H."/>
            <person name="Ren Q."/>
            <person name="Amedeo P."/>
            <person name="Jones K.M."/>
            <person name="Tallon L.J."/>
            <person name="Delcher A.L."/>
            <person name="Salzberg S.L."/>
            <person name="Silva J.C."/>
            <person name="Haas B.J."/>
            <person name="Majoros W.H."/>
            <person name="Farzad M."/>
            <person name="Carlton J.M."/>
            <person name="Smith R.K. Jr."/>
            <person name="Garg J."/>
            <person name="Pearlman R.E."/>
            <person name="Karrer K.M."/>
            <person name="Sun L."/>
            <person name="Manning G."/>
            <person name="Elde N.C."/>
            <person name="Turkewitz A.P."/>
            <person name="Asai D.J."/>
            <person name="Wilkes D.E."/>
            <person name="Wang Y."/>
            <person name="Cai H."/>
            <person name="Collins K."/>
            <person name="Stewart B.A."/>
            <person name="Lee S.R."/>
            <person name="Wilamowska K."/>
            <person name="Weinberg Z."/>
            <person name="Ruzzo W.L."/>
            <person name="Wloga D."/>
            <person name="Gaertig J."/>
            <person name="Frankel J."/>
            <person name="Tsao C.-C."/>
            <person name="Gorovsky M.A."/>
            <person name="Keeling P.J."/>
            <person name="Waller R.F."/>
            <person name="Patron N.J."/>
            <person name="Cherry J.M."/>
            <person name="Stover N.A."/>
            <person name="Krieger C.J."/>
            <person name="del Toro C."/>
            <person name="Ryder H.F."/>
            <person name="Williamson S.C."/>
            <person name="Barbeau R.A."/>
            <person name="Hamilton E.P."/>
            <person name="Orias E."/>
        </authorList>
    </citation>
    <scope>NUCLEOTIDE SEQUENCE [LARGE SCALE GENOMIC DNA]</scope>
    <source>
        <strain evidence="11">SB210</strain>
    </source>
</reference>
<accession>Q24F06</accession>
<evidence type="ECO:0000313" key="11">
    <source>
        <dbReference type="Proteomes" id="UP000009168"/>
    </source>
</evidence>
<feature type="domain" description="Endoplasmic reticulum vesicle transporter C-terminal" evidence="8">
    <location>
        <begin position="155"/>
        <end position="204"/>
    </location>
</feature>
<dbReference type="eggNOG" id="KOG2667">
    <property type="taxonomic scope" value="Eukaryota"/>
</dbReference>
<name>Q24F06_TETTS</name>
<proteinExistence type="inferred from homology"/>